<feature type="signal peptide" evidence="2">
    <location>
        <begin position="1"/>
        <end position="29"/>
    </location>
</feature>
<keyword evidence="1 2" id="KW-0732">Signal</keyword>
<dbReference type="PANTHER" id="PTHR33376">
    <property type="match status" value="1"/>
</dbReference>
<dbReference type="AlphaFoldDB" id="A0A934INI4"/>
<name>A0A934INI4_9HYPH</name>
<dbReference type="RefSeq" id="WP_198883042.1">
    <property type="nucleotide sequence ID" value="NZ_JAEKJA010000013.1"/>
</dbReference>
<feature type="chain" id="PRO_5036760700" evidence="2">
    <location>
        <begin position="30"/>
        <end position="342"/>
    </location>
</feature>
<evidence type="ECO:0000256" key="2">
    <source>
        <dbReference type="SAM" id="SignalP"/>
    </source>
</evidence>
<dbReference type="InterPro" id="IPR038404">
    <property type="entry name" value="TRAP_DctP_sf"/>
</dbReference>
<keyword evidence="4" id="KW-1185">Reference proteome</keyword>
<evidence type="ECO:0000256" key="1">
    <source>
        <dbReference type="ARBA" id="ARBA00022729"/>
    </source>
</evidence>
<dbReference type="EMBL" id="JAEKJA010000013">
    <property type="protein sequence ID" value="MBJ3777137.1"/>
    <property type="molecule type" value="Genomic_DNA"/>
</dbReference>
<proteinExistence type="predicted"/>
<dbReference type="Gene3D" id="3.40.190.170">
    <property type="entry name" value="Bacterial extracellular solute-binding protein, family 7"/>
    <property type="match status" value="1"/>
</dbReference>
<reference evidence="3" key="1">
    <citation type="submission" date="2020-12" db="EMBL/GenBank/DDBJ databases">
        <title>Bacterial taxonomy.</title>
        <authorList>
            <person name="Pan X."/>
        </authorList>
    </citation>
    <scope>NUCLEOTIDE SEQUENCE</scope>
    <source>
        <strain evidence="3">B2012</strain>
    </source>
</reference>
<sequence length="342" mass="37371">MLKMTHLRRTVAAIATLAAASATAGGATAAENEWRMHMVISDTREEAKYVKEFVDEVNERSNGDLEITLYPSASLGIKDVDLIRILPPGNAVQAALIAPGYMARDVPELAYTIAFGSVPTRAKLVELYPLLHEIYGGIYARYDTVLLGFVSNQLSTVEVFCKEPINTLEELRSKKLRVSDKFSVDLWAKLGVSAQIIGQYDLYVAMSTGVVDCAQHLIGMSLDISLHEVAPYAAYITPYNVPPWGIVASKRAFDKLKPETQAMLFEVGEKIGLESAEPFLSGSHNDAISAEAIAAGVKVVEPFSEADQKAYRDAALEIWEAKMRSLGESATANYEKIHAMAH</sequence>
<protein>
    <submittedName>
        <fullName evidence="3">TRAP transporter substrate-binding protein DctP</fullName>
    </submittedName>
</protein>
<evidence type="ECO:0000313" key="4">
    <source>
        <dbReference type="Proteomes" id="UP000609531"/>
    </source>
</evidence>
<dbReference type="NCBIfam" id="NF037995">
    <property type="entry name" value="TRAP_S1"/>
    <property type="match status" value="1"/>
</dbReference>
<dbReference type="GO" id="GO:0055085">
    <property type="term" value="P:transmembrane transport"/>
    <property type="evidence" value="ECO:0007669"/>
    <property type="project" value="InterPro"/>
</dbReference>
<gene>
    <name evidence="3" type="primary">dctP</name>
    <name evidence="3" type="ORF">JCR33_15630</name>
</gene>
<accession>A0A934INI4</accession>
<dbReference type="Proteomes" id="UP000609531">
    <property type="component" value="Unassembled WGS sequence"/>
</dbReference>
<dbReference type="InterPro" id="IPR018389">
    <property type="entry name" value="DctP_fam"/>
</dbReference>
<dbReference type="Pfam" id="PF03480">
    <property type="entry name" value="DctP"/>
    <property type="match status" value="1"/>
</dbReference>
<comment type="caution">
    <text evidence="3">The sequence shown here is derived from an EMBL/GenBank/DDBJ whole genome shotgun (WGS) entry which is preliminary data.</text>
</comment>
<organism evidence="3 4">
    <name type="scientific">Acuticoccus mangrovi</name>
    <dbReference type="NCBI Taxonomy" id="2796142"/>
    <lineage>
        <taxon>Bacteria</taxon>
        <taxon>Pseudomonadati</taxon>
        <taxon>Pseudomonadota</taxon>
        <taxon>Alphaproteobacteria</taxon>
        <taxon>Hyphomicrobiales</taxon>
        <taxon>Amorphaceae</taxon>
        <taxon>Acuticoccus</taxon>
    </lineage>
</organism>
<evidence type="ECO:0000313" key="3">
    <source>
        <dbReference type="EMBL" id="MBJ3777137.1"/>
    </source>
</evidence>
<dbReference type="PANTHER" id="PTHR33376:SF5">
    <property type="entry name" value="EXTRACYTOPLASMIC SOLUTE RECEPTOR PROTEIN"/>
    <property type="match status" value="1"/>
</dbReference>